<organism evidence="3 4">
    <name type="scientific">Shewanella cyperi</name>
    <dbReference type="NCBI Taxonomy" id="2814292"/>
    <lineage>
        <taxon>Bacteria</taxon>
        <taxon>Pseudomonadati</taxon>
        <taxon>Pseudomonadota</taxon>
        <taxon>Gammaproteobacteria</taxon>
        <taxon>Alteromonadales</taxon>
        <taxon>Shewanellaceae</taxon>
        <taxon>Shewanella</taxon>
    </lineage>
</organism>
<dbReference type="InterPro" id="IPR036777">
    <property type="entry name" value="Channel_Tsx-like_sf"/>
</dbReference>
<reference evidence="3 4" key="1">
    <citation type="submission" date="2021-03" db="EMBL/GenBank/DDBJ databases">
        <title>Novel species identification of genus Shewanella.</title>
        <authorList>
            <person name="Liu G."/>
            <person name="Zhang Q."/>
        </authorList>
    </citation>
    <scope>NUCLEOTIDE SEQUENCE [LARGE SCALE GENOMIC DNA]</scope>
    <source>
        <strain evidence="3 4">FJAT-53726</strain>
    </source>
</reference>
<gene>
    <name evidence="3" type="ORF">JYB88_01890</name>
</gene>
<evidence type="ECO:0000256" key="1">
    <source>
        <dbReference type="ARBA" id="ARBA00008728"/>
    </source>
</evidence>
<evidence type="ECO:0000256" key="2">
    <source>
        <dbReference type="SAM" id="SignalP"/>
    </source>
</evidence>
<sequence>MKKTCLCLALLLSPQAFAGEWVQWWNAGITGLYGKNYDLAPSDEQTTITLDSAGGWKYGDWYVFQDFIRFNGADEGTTYGELSTRLSAGKLLNQKLALGPVTDVSLALTLEEGEGPVESFLYGIGLDFKLPIFSYFQLNTYRRHAINGANNSDGWQITPVYRVDIPFAGSNLVIDGFADWVFRTDGNGYHENLHFNPQVKFDLGQMVFGDHRKDALLVGIEYDYWRNKYGVDGIDQNTYSLIAQYHF</sequence>
<dbReference type="Pfam" id="PF03502">
    <property type="entry name" value="Channel_Tsx"/>
    <property type="match status" value="1"/>
</dbReference>
<evidence type="ECO:0000313" key="3">
    <source>
        <dbReference type="EMBL" id="QSX30433.1"/>
    </source>
</evidence>
<dbReference type="RefSeq" id="WP_207325284.1">
    <property type="nucleotide sequence ID" value="NZ_CP071504.1"/>
</dbReference>
<keyword evidence="2" id="KW-0732">Signal</keyword>
<dbReference type="KEGG" id="scyp:JYB88_01890"/>
<dbReference type="AlphaFoldDB" id="A0A974XNC5"/>
<dbReference type="InterPro" id="IPR018013">
    <property type="entry name" value="Channel_Tsx-like"/>
</dbReference>
<protein>
    <submittedName>
        <fullName evidence="3">Ion channel protein Tsx</fullName>
    </submittedName>
</protein>
<comment type="similarity">
    <text evidence="1">Belongs to the nucleoside-specific channel-forming outer membrane porin (Tsx) (TC 1.B.10) family.</text>
</comment>
<dbReference type="SUPFAM" id="SSF111364">
    <property type="entry name" value="Tsx-like channel"/>
    <property type="match status" value="1"/>
</dbReference>
<keyword evidence="4" id="KW-1185">Reference proteome</keyword>
<feature type="chain" id="PRO_5037869021" evidence="2">
    <location>
        <begin position="19"/>
        <end position="247"/>
    </location>
</feature>
<accession>A0A974XNC5</accession>
<proteinExistence type="inferred from homology"/>
<dbReference type="Gene3D" id="2.40.230.20">
    <property type="entry name" value="Nucleoside-specific channel-forming protein, Tsx-like"/>
    <property type="match status" value="1"/>
</dbReference>
<feature type="signal peptide" evidence="2">
    <location>
        <begin position="1"/>
        <end position="18"/>
    </location>
</feature>
<dbReference type="GO" id="GO:0009279">
    <property type="term" value="C:cell outer membrane"/>
    <property type="evidence" value="ECO:0007669"/>
    <property type="project" value="InterPro"/>
</dbReference>
<dbReference type="Proteomes" id="UP000663281">
    <property type="component" value="Chromosome"/>
</dbReference>
<dbReference type="EMBL" id="CP071504">
    <property type="protein sequence ID" value="QSX30433.1"/>
    <property type="molecule type" value="Genomic_DNA"/>
</dbReference>
<name>A0A974XNC5_9GAMM</name>
<evidence type="ECO:0000313" key="4">
    <source>
        <dbReference type="Proteomes" id="UP000663281"/>
    </source>
</evidence>